<reference evidence="2" key="1">
    <citation type="submission" date="2021-01" db="EMBL/GenBank/DDBJ databases">
        <authorList>
            <person name="Corre E."/>
            <person name="Pelletier E."/>
            <person name="Niang G."/>
            <person name="Scheremetjew M."/>
            <person name="Finn R."/>
            <person name="Kale V."/>
            <person name="Holt S."/>
            <person name="Cochrane G."/>
            <person name="Meng A."/>
            <person name="Brown T."/>
            <person name="Cohen L."/>
        </authorList>
    </citation>
    <scope>NUCLEOTIDE SEQUENCE</scope>
    <source>
        <strain evidence="2">CCMP1756</strain>
    </source>
</reference>
<dbReference type="PANTHER" id="PTHR34354">
    <property type="entry name" value="NADPH-DEPENDENT 7-CYANO-7-DEAZAGUANINE REDUCTASE"/>
    <property type="match status" value="1"/>
</dbReference>
<dbReference type="Pfam" id="PF14489">
    <property type="entry name" value="QueF"/>
    <property type="match status" value="1"/>
</dbReference>
<dbReference type="InterPro" id="IPR050084">
    <property type="entry name" value="NADPH_dep_7-cyano-7-deazaG_red"/>
</dbReference>
<evidence type="ECO:0000259" key="1">
    <source>
        <dbReference type="Pfam" id="PF14819"/>
    </source>
</evidence>
<dbReference type="Gene3D" id="3.30.1130.10">
    <property type="match status" value="2"/>
</dbReference>
<feature type="domain" description="NADPH-dependent 7-cyano-7-deazaguanine reductase N-terminal" evidence="1">
    <location>
        <begin position="67"/>
        <end position="168"/>
    </location>
</feature>
<dbReference type="Pfam" id="PF14819">
    <property type="entry name" value="QueF_N"/>
    <property type="match status" value="1"/>
</dbReference>
<sequence>MGLRHLLAPVVDEYSDPNAWNSDEHFPIKLALALAAAALALAAAQRAQKRPTKPKEGVLGEKCDAPETYSPDVLFPIPRTRGRRLLGLADGAVPFEGEDVWNCYEVSWLDHRGRPRRGAVELRIPCVSPNVVESKSLKLYLNSLNFKRFASTDEALSTIRRDVASVVGCLASELSARLCEDQPPMKGWTCVDDVCEDDVPESMLRRPDASLLKTTGDVVTERLCSHNLRTLCPVTGQPDWGTLLIEYEGPRIDHASLFCYIISLRTETGFHENAVERVTLDIDRCCRPAKLRVTGRFLRRGGVDINPIRSIRFGAATGLAQAFAPGQ</sequence>
<evidence type="ECO:0000313" key="2">
    <source>
        <dbReference type="EMBL" id="CAE0706001.1"/>
    </source>
</evidence>
<dbReference type="SUPFAM" id="SSF55620">
    <property type="entry name" value="Tetrahydrobiopterin biosynthesis enzymes-like"/>
    <property type="match status" value="1"/>
</dbReference>
<gene>
    <name evidence="2" type="ORF">PCAL00307_LOCUS21451</name>
    <name evidence="3" type="ORF">PECAL_5P24580</name>
</gene>
<keyword evidence="4" id="KW-1185">Reference proteome</keyword>
<organism evidence="2">
    <name type="scientific">Pelagomonas calceolata</name>
    <dbReference type="NCBI Taxonomy" id="35677"/>
    <lineage>
        <taxon>Eukaryota</taxon>
        <taxon>Sar</taxon>
        <taxon>Stramenopiles</taxon>
        <taxon>Ochrophyta</taxon>
        <taxon>Pelagophyceae</taxon>
        <taxon>Pelagomonadales</taxon>
        <taxon>Pelagomonadaceae</taxon>
        <taxon>Pelagomonas</taxon>
    </lineage>
</organism>
<dbReference type="InterPro" id="IPR043133">
    <property type="entry name" value="GTP-CH-I_C/QueF"/>
</dbReference>
<name>A0A7S4A777_9STRA</name>
<proteinExistence type="predicted"/>
<dbReference type="GO" id="GO:0033739">
    <property type="term" value="F:preQ1 synthase activity"/>
    <property type="evidence" value="ECO:0007669"/>
    <property type="project" value="InterPro"/>
</dbReference>
<dbReference type="EMBL" id="CAKKNE010000005">
    <property type="protein sequence ID" value="CAH0377941.1"/>
    <property type="molecule type" value="Genomic_DNA"/>
</dbReference>
<evidence type="ECO:0000313" key="4">
    <source>
        <dbReference type="Proteomes" id="UP000789595"/>
    </source>
</evidence>
<dbReference type="PANTHER" id="PTHR34354:SF1">
    <property type="entry name" value="NADPH-DEPENDENT 7-CYANO-7-DEAZAGUANINE REDUCTASE"/>
    <property type="match status" value="1"/>
</dbReference>
<evidence type="ECO:0000313" key="3">
    <source>
        <dbReference type="EMBL" id="CAH0377941.1"/>
    </source>
</evidence>
<dbReference type="OrthoDB" id="10260785at2759"/>
<dbReference type="InterPro" id="IPR029500">
    <property type="entry name" value="QueF"/>
</dbReference>
<protein>
    <recommendedName>
        <fullName evidence="1">NADPH-dependent 7-cyano-7-deazaguanine reductase N-terminal domain-containing protein</fullName>
    </recommendedName>
</protein>
<accession>A0A7S4A777</accession>
<dbReference type="InterPro" id="IPR029139">
    <property type="entry name" value="QueF_N"/>
</dbReference>
<dbReference type="AlphaFoldDB" id="A0A7S4A777"/>
<dbReference type="EMBL" id="HBIW01024856">
    <property type="protein sequence ID" value="CAE0706001.1"/>
    <property type="molecule type" value="Transcribed_RNA"/>
</dbReference>
<dbReference type="Proteomes" id="UP000789595">
    <property type="component" value="Unassembled WGS sequence"/>
</dbReference>
<reference evidence="3" key="2">
    <citation type="submission" date="2021-11" db="EMBL/GenBank/DDBJ databases">
        <authorList>
            <consortium name="Genoscope - CEA"/>
            <person name="William W."/>
        </authorList>
    </citation>
    <scope>NUCLEOTIDE SEQUENCE</scope>
</reference>
<dbReference type="GO" id="GO:0008616">
    <property type="term" value="P:tRNA queuosine(34) biosynthetic process"/>
    <property type="evidence" value="ECO:0007669"/>
    <property type="project" value="InterPro"/>
</dbReference>